<comment type="caution">
    <text evidence="1">The sequence shown here is derived from an EMBL/GenBank/DDBJ whole genome shotgun (WGS) entry which is preliminary data.</text>
</comment>
<evidence type="ECO:0000313" key="1">
    <source>
        <dbReference type="EMBL" id="MPC23850.1"/>
    </source>
</evidence>
<dbReference type="EMBL" id="VSRR010001260">
    <property type="protein sequence ID" value="MPC23850.1"/>
    <property type="molecule type" value="Genomic_DNA"/>
</dbReference>
<gene>
    <name evidence="1" type="ORF">E2C01_016917</name>
</gene>
<protein>
    <submittedName>
        <fullName evidence="1">Uncharacterized protein</fullName>
    </submittedName>
</protein>
<sequence length="90" mass="9985">MGEEEGEKDDDHEEEEEPAANHCCVFTSSSLTGEFCLSVPHSWKDLWPKKTLSGNVALTVVGKVVKVAREVEQIVSQELCMNGSWTSQVF</sequence>
<dbReference type="AlphaFoldDB" id="A0A5B7DQX1"/>
<name>A0A5B7DQX1_PORTR</name>
<dbReference type="Proteomes" id="UP000324222">
    <property type="component" value="Unassembled WGS sequence"/>
</dbReference>
<proteinExistence type="predicted"/>
<organism evidence="1 2">
    <name type="scientific">Portunus trituberculatus</name>
    <name type="common">Swimming crab</name>
    <name type="synonym">Neptunus trituberculatus</name>
    <dbReference type="NCBI Taxonomy" id="210409"/>
    <lineage>
        <taxon>Eukaryota</taxon>
        <taxon>Metazoa</taxon>
        <taxon>Ecdysozoa</taxon>
        <taxon>Arthropoda</taxon>
        <taxon>Crustacea</taxon>
        <taxon>Multicrustacea</taxon>
        <taxon>Malacostraca</taxon>
        <taxon>Eumalacostraca</taxon>
        <taxon>Eucarida</taxon>
        <taxon>Decapoda</taxon>
        <taxon>Pleocyemata</taxon>
        <taxon>Brachyura</taxon>
        <taxon>Eubrachyura</taxon>
        <taxon>Portunoidea</taxon>
        <taxon>Portunidae</taxon>
        <taxon>Portuninae</taxon>
        <taxon>Portunus</taxon>
    </lineage>
</organism>
<evidence type="ECO:0000313" key="2">
    <source>
        <dbReference type="Proteomes" id="UP000324222"/>
    </source>
</evidence>
<keyword evidence="2" id="KW-1185">Reference proteome</keyword>
<accession>A0A5B7DQX1</accession>
<reference evidence="1 2" key="1">
    <citation type="submission" date="2019-05" db="EMBL/GenBank/DDBJ databases">
        <title>Another draft genome of Portunus trituberculatus and its Hox gene families provides insights of decapod evolution.</title>
        <authorList>
            <person name="Jeong J.-H."/>
            <person name="Song I."/>
            <person name="Kim S."/>
            <person name="Choi T."/>
            <person name="Kim D."/>
            <person name="Ryu S."/>
            <person name="Kim W."/>
        </authorList>
    </citation>
    <scope>NUCLEOTIDE SEQUENCE [LARGE SCALE GENOMIC DNA]</scope>
    <source>
        <tissue evidence="1">Muscle</tissue>
    </source>
</reference>